<dbReference type="EMBL" id="CP001687">
    <property type="protein sequence ID" value="ACV10912.1"/>
    <property type="molecule type" value="Genomic_DNA"/>
</dbReference>
<dbReference type="AlphaFoldDB" id="C7NTS3"/>
<keyword evidence="1" id="KW-0472">Membrane</keyword>
<name>C7NTS3_HALUD</name>
<organism evidence="2 3">
    <name type="scientific">Halorhabdus utahensis (strain DSM 12940 / JCM 11049 / AX-2)</name>
    <dbReference type="NCBI Taxonomy" id="519442"/>
    <lineage>
        <taxon>Archaea</taxon>
        <taxon>Methanobacteriati</taxon>
        <taxon>Methanobacteriota</taxon>
        <taxon>Stenosarchaea group</taxon>
        <taxon>Halobacteria</taxon>
        <taxon>Halobacteriales</taxon>
        <taxon>Haloarculaceae</taxon>
        <taxon>Halorhabdus</taxon>
    </lineage>
</organism>
<dbReference type="RefSeq" id="WP_015788492.1">
    <property type="nucleotide sequence ID" value="NC_013158.1"/>
</dbReference>
<accession>C7NTS3</accession>
<feature type="transmembrane region" description="Helical" evidence="1">
    <location>
        <begin position="14"/>
        <end position="36"/>
    </location>
</feature>
<keyword evidence="1" id="KW-0812">Transmembrane</keyword>
<dbReference type="eggNOG" id="arCOG02911">
    <property type="taxonomic scope" value="Archaea"/>
</dbReference>
<dbReference type="KEGG" id="hut:Huta_0727"/>
<protein>
    <submittedName>
        <fullName evidence="2">Uncharacterized protein</fullName>
    </submittedName>
</protein>
<keyword evidence="1" id="KW-1133">Transmembrane helix</keyword>
<dbReference type="Proteomes" id="UP000002071">
    <property type="component" value="Chromosome"/>
</dbReference>
<evidence type="ECO:0000313" key="3">
    <source>
        <dbReference type="Proteomes" id="UP000002071"/>
    </source>
</evidence>
<dbReference type="HOGENOM" id="CLU_084673_1_0_2"/>
<proteinExistence type="predicted"/>
<sequence length="249" mass="26368">MPETPLDDRGISDVIGYVLVFALILGAVVIVSTTGLSELADIRTNEQIDNAERAFDVIAENLGDVYASGAPSRATEIDLASASLSLGTPITMNVTNGSTTLLRQQITPIVYEGEARSRIVYEGGAVFRTQDDSGVVLREPPVITAPDGVHVTVVGTRSRQADSVTGGTVRLRSERASAFLAEYGTEDPLWLNVTSPRWEQWETALQRPGVSCHSGGVTPSDVVACNLTASGVPTRVAVSVVRIDVSIST</sequence>
<dbReference type="Pfam" id="PF23960">
    <property type="entry name" value="DUF7289"/>
    <property type="match status" value="1"/>
</dbReference>
<dbReference type="STRING" id="519442.Huta_0727"/>
<dbReference type="GeneID" id="8382996"/>
<keyword evidence="3" id="KW-1185">Reference proteome</keyword>
<dbReference type="OrthoDB" id="118051at2157"/>
<dbReference type="InterPro" id="IPR055713">
    <property type="entry name" value="DUF7289"/>
</dbReference>
<gene>
    <name evidence="2" type="ordered locus">Huta_0727</name>
</gene>
<evidence type="ECO:0000313" key="2">
    <source>
        <dbReference type="EMBL" id="ACV10912.1"/>
    </source>
</evidence>
<evidence type="ECO:0000256" key="1">
    <source>
        <dbReference type="SAM" id="Phobius"/>
    </source>
</evidence>
<reference evidence="2 3" key="1">
    <citation type="journal article" date="2009" name="Stand. Genomic Sci.">
        <title>Complete genome sequence of Halorhabdus utahensis type strain (AX-2).</title>
        <authorList>
            <person name="Anderson I."/>
            <person name="Tindall B.J."/>
            <person name="Pomrenke H."/>
            <person name="Goker M."/>
            <person name="Lapidus A."/>
            <person name="Nolan M."/>
            <person name="Copeland A."/>
            <person name="Glavina Del Rio T."/>
            <person name="Chen F."/>
            <person name="Tice H."/>
            <person name="Cheng J.F."/>
            <person name="Lucas S."/>
            <person name="Chertkov O."/>
            <person name="Bruce D."/>
            <person name="Brettin T."/>
            <person name="Detter J.C."/>
            <person name="Han C."/>
            <person name="Goodwin L."/>
            <person name="Land M."/>
            <person name="Hauser L."/>
            <person name="Chang Y.J."/>
            <person name="Jeffries C.D."/>
            <person name="Pitluck S."/>
            <person name="Pati A."/>
            <person name="Mavromatis K."/>
            <person name="Ivanova N."/>
            <person name="Ovchinnikova G."/>
            <person name="Chen A."/>
            <person name="Palaniappan K."/>
            <person name="Chain P."/>
            <person name="Rohde M."/>
            <person name="Bristow J."/>
            <person name="Eisen J.A."/>
            <person name="Markowitz V."/>
            <person name="Hugenholtz P."/>
            <person name="Kyrpides N.C."/>
            <person name="Klenk H.P."/>
        </authorList>
    </citation>
    <scope>NUCLEOTIDE SEQUENCE [LARGE SCALE GENOMIC DNA]</scope>
    <source>
        <strain evidence="3">DSM 12940 / JCM 11049 / AX-2</strain>
    </source>
</reference>